<evidence type="ECO:0000256" key="4">
    <source>
        <dbReference type="ARBA" id="ARBA00022827"/>
    </source>
</evidence>
<dbReference type="FunFam" id="3.50.50.60:FF:000023">
    <property type="entry name" value="Dimethylaniline monooxygenase [N-oxide-forming]"/>
    <property type="match status" value="1"/>
</dbReference>
<evidence type="ECO:0000313" key="15">
    <source>
        <dbReference type="EMBL" id="KGD64390.1"/>
    </source>
</evidence>
<keyword evidence="15" id="KW-0503">Monooxygenase</keyword>
<keyword evidence="4" id="KW-0274">FAD</keyword>
<dbReference type="eggNOG" id="COG2072">
    <property type="taxonomic scope" value="Bacteria"/>
</dbReference>
<dbReference type="EC" id="1.14.19.55" evidence="13"/>
<dbReference type="SUPFAM" id="SSF51905">
    <property type="entry name" value="FAD/NAD(P)-binding domain"/>
    <property type="match status" value="1"/>
</dbReference>
<evidence type="ECO:0000256" key="10">
    <source>
        <dbReference type="ARBA" id="ARBA00051726"/>
    </source>
</evidence>
<comment type="catalytic activity">
    <reaction evidence="9">
        <text>bromide + 4-hydroxybenzoate + NADPH + O2 + 2 H(+) = 3-bromo-4-hydroxybenzoate + NADP(+) + 2 H2O</text>
        <dbReference type="Rhea" id="RHEA:56352"/>
        <dbReference type="ChEBI" id="CHEBI:15377"/>
        <dbReference type="ChEBI" id="CHEBI:15378"/>
        <dbReference type="ChEBI" id="CHEBI:15379"/>
        <dbReference type="ChEBI" id="CHEBI:15858"/>
        <dbReference type="ChEBI" id="CHEBI:17879"/>
        <dbReference type="ChEBI" id="CHEBI:57783"/>
        <dbReference type="ChEBI" id="CHEBI:58349"/>
        <dbReference type="ChEBI" id="CHEBI:140203"/>
    </reaction>
    <physiologicalReaction direction="left-to-right" evidence="9">
        <dbReference type="Rhea" id="RHEA:56353"/>
    </physiologicalReaction>
</comment>
<evidence type="ECO:0000256" key="2">
    <source>
        <dbReference type="ARBA" id="ARBA00009183"/>
    </source>
</evidence>
<dbReference type="Gene3D" id="3.50.50.60">
    <property type="entry name" value="FAD/NAD(P)-binding domain"/>
    <property type="match status" value="2"/>
</dbReference>
<keyword evidence="3" id="KW-0285">Flavoprotein</keyword>
<dbReference type="PATRIC" id="fig|1177154.3.peg.2480"/>
<evidence type="ECO:0000256" key="5">
    <source>
        <dbReference type="ARBA" id="ARBA00022857"/>
    </source>
</evidence>
<gene>
    <name evidence="15" type="ORF">Y5S_02445</name>
</gene>
<comment type="catalytic activity">
    <reaction evidence="12">
        <text>2 bromide + 4-hydroxybenzoate + 2 NADPH + 2 O2 + 5 H(+) = 2,4-dibromophenol + CO2 + 2 NADP(+) + 4 H2O</text>
        <dbReference type="Rhea" id="RHEA:56348"/>
        <dbReference type="ChEBI" id="CHEBI:15377"/>
        <dbReference type="ChEBI" id="CHEBI:15378"/>
        <dbReference type="ChEBI" id="CHEBI:15379"/>
        <dbReference type="ChEBI" id="CHEBI:15858"/>
        <dbReference type="ChEBI" id="CHEBI:16526"/>
        <dbReference type="ChEBI" id="CHEBI:17879"/>
        <dbReference type="ChEBI" id="CHEBI:34238"/>
        <dbReference type="ChEBI" id="CHEBI:57783"/>
        <dbReference type="ChEBI" id="CHEBI:58349"/>
        <dbReference type="EC" id="1.14.19.55"/>
    </reaction>
    <physiologicalReaction direction="left-to-right" evidence="12">
        <dbReference type="Rhea" id="RHEA:56349"/>
    </physiologicalReaction>
</comment>
<comment type="catalytic activity">
    <reaction evidence="10">
        <text>3,4-dihydroxybenzoate + bromide + NADPH + O2 + 2 H(+) = 3-bromo-4,5-dihydroxybenzoate + NADP(+) + 2 H2O</text>
        <dbReference type="Rhea" id="RHEA:56372"/>
        <dbReference type="ChEBI" id="CHEBI:15377"/>
        <dbReference type="ChEBI" id="CHEBI:15378"/>
        <dbReference type="ChEBI" id="CHEBI:15379"/>
        <dbReference type="ChEBI" id="CHEBI:15858"/>
        <dbReference type="ChEBI" id="CHEBI:36241"/>
        <dbReference type="ChEBI" id="CHEBI:57783"/>
        <dbReference type="ChEBI" id="CHEBI:58349"/>
        <dbReference type="ChEBI" id="CHEBI:140211"/>
    </reaction>
    <physiologicalReaction direction="left-to-right" evidence="10">
        <dbReference type="Rhea" id="RHEA:56373"/>
    </physiologicalReaction>
</comment>
<name>A0A095UPD4_9GAMM</name>
<keyword evidence="16" id="KW-1185">Reference proteome</keyword>
<keyword evidence="5" id="KW-0521">NADP</keyword>
<dbReference type="EMBL" id="ARXV01000009">
    <property type="protein sequence ID" value="KGD64390.1"/>
    <property type="molecule type" value="Genomic_DNA"/>
</dbReference>
<evidence type="ECO:0000256" key="6">
    <source>
        <dbReference type="ARBA" id="ARBA00023002"/>
    </source>
</evidence>
<proteinExistence type="inferred from homology"/>
<dbReference type="PANTHER" id="PTHR42877">
    <property type="entry name" value="L-ORNITHINE N(5)-MONOOXYGENASE-RELATED"/>
    <property type="match status" value="1"/>
</dbReference>
<dbReference type="STRING" id="1177154.Y5S_02445"/>
<evidence type="ECO:0000256" key="13">
    <source>
        <dbReference type="ARBA" id="ARBA00066870"/>
    </source>
</evidence>
<dbReference type="AlphaFoldDB" id="A0A095UPD4"/>
<comment type="catalytic activity">
    <reaction evidence="11">
        <text>3,4-dihydroxybenzoate + 2 bromide + 2 NADPH + 2 O2 + 5 H(+) = 3,5-dibromobenzene-1,2-diol + CO2 + 2 NADP(+) + 4 H2O</text>
        <dbReference type="Rhea" id="RHEA:56368"/>
        <dbReference type="ChEBI" id="CHEBI:15377"/>
        <dbReference type="ChEBI" id="CHEBI:15378"/>
        <dbReference type="ChEBI" id="CHEBI:15379"/>
        <dbReference type="ChEBI" id="CHEBI:15858"/>
        <dbReference type="ChEBI" id="CHEBI:16526"/>
        <dbReference type="ChEBI" id="CHEBI:36241"/>
        <dbReference type="ChEBI" id="CHEBI:57783"/>
        <dbReference type="ChEBI" id="CHEBI:58349"/>
        <dbReference type="ChEBI" id="CHEBI:140214"/>
        <dbReference type="EC" id="1.14.19.55"/>
    </reaction>
    <physiologicalReaction direction="left-to-right" evidence="11">
        <dbReference type="Rhea" id="RHEA:56369"/>
    </physiologicalReaction>
</comment>
<accession>A0A095UPD4</accession>
<keyword evidence="6" id="KW-0560">Oxidoreductase</keyword>
<evidence type="ECO:0000256" key="11">
    <source>
        <dbReference type="ARBA" id="ARBA00052183"/>
    </source>
</evidence>
<dbReference type="Proteomes" id="UP000029444">
    <property type="component" value="Unassembled WGS sequence"/>
</dbReference>
<sequence length="509" mass="57537">MTSQAKINVKTRRVKVAIVGGGFGGMCMAIKLREAGIDDFVLLEKGNGMGGTWYHNSYPGAACDVQSHMYSFSFEGNPDWSHRYSGQQEIHNYIEGVSQKHNLRQFTRFNAEVTGAHFDDQAALWTLNLADGSQVVCQHWVLASGPLHVPSFPNFKGMDSFKGKIIHSALWDQDYDMAGKKVVSIGTGASAIQYVPHVAKEAGHLTVVQRTPPWIIPRDERAYSGLSKWVFRRFPALRKLHRLRLYLSNEARVLPIFNPRLAKLAEPALKAFINYQVKDKETARKLVPNYTLGCKRILISNNYYPTFNRDNVELVTEGVKEIRENSVVFSDGTEQQADCIVLGTGFIVDPRIYMKDFEITGLPGRRLQDDWKDAAQAYLGTTVSGYPNMFQLVGPNTGLGHNSIIFMIESQVRYVMDAITKLDKRGDAWLDVKQDVQDRFNDKLQDELKGTVWQNGGCMSWYQQADGRNTALWPHATFQFMARTWTVNMKDYNWQPAIEKVSVKEAMGG</sequence>
<evidence type="ECO:0000256" key="7">
    <source>
        <dbReference type="ARBA" id="ARBA00050194"/>
    </source>
</evidence>
<evidence type="ECO:0000256" key="1">
    <source>
        <dbReference type="ARBA" id="ARBA00001974"/>
    </source>
</evidence>
<protein>
    <recommendedName>
        <fullName evidence="14">4-hydroxybenzoate brominase (decarboxylating)</fullName>
        <ecNumber evidence="13">1.14.19.55</ecNumber>
    </recommendedName>
</protein>
<evidence type="ECO:0000256" key="12">
    <source>
        <dbReference type="ARBA" id="ARBA00052260"/>
    </source>
</evidence>
<dbReference type="PANTHER" id="PTHR42877:SF4">
    <property type="entry name" value="FAD_NAD(P)-BINDING DOMAIN-CONTAINING PROTEIN-RELATED"/>
    <property type="match status" value="1"/>
</dbReference>
<comment type="catalytic activity">
    <reaction evidence="7">
        <text>3-bromo-4-hydroxybenzoate + bromide + NADPH + O2 + 3 H(+) = 2,4-dibromophenol + CO2 + NADP(+) + 2 H2O</text>
        <dbReference type="Rhea" id="RHEA:56356"/>
        <dbReference type="ChEBI" id="CHEBI:15377"/>
        <dbReference type="ChEBI" id="CHEBI:15378"/>
        <dbReference type="ChEBI" id="CHEBI:15379"/>
        <dbReference type="ChEBI" id="CHEBI:15858"/>
        <dbReference type="ChEBI" id="CHEBI:16526"/>
        <dbReference type="ChEBI" id="CHEBI:34238"/>
        <dbReference type="ChEBI" id="CHEBI:57783"/>
        <dbReference type="ChEBI" id="CHEBI:58349"/>
        <dbReference type="ChEBI" id="CHEBI:140203"/>
    </reaction>
    <physiologicalReaction direction="left-to-right" evidence="7">
        <dbReference type="Rhea" id="RHEA:56357"/>
    </physiologicalReaction>
</comment>
<evidence type="ECO:0000256" key="3">
    <source>
        <dbReference type="ARBA" id="ARBA00022630"/>
    </source>
</evidence>
<dbReference type="OrthoDB" id="312624at2"/>
<evidence type="ECO:0000313" key="16">
    <source>
        <dbReference type="Proteomes" id="UP000029444"/>
    </source>
</evidence>
<dbReference type="RefSeq" id="WP_035233345.1">
    <property type="nucleotide sequence ID" value="NZ_ARXV01000009.1"/>
</dbReference>
<comment type="catalytic activity">
    <reaction evidence="8">
        <text>3-bromo-4,5-dihydroxybenzoate + bromide + NADPH + O2 + 3 H(+) = 3,5-dibromobenzene-1,2-diol + CO2 + NADP(+) + 2 H2O</text>
        <dbReference type="Rhea" id="RHEA:56376"/>
        <dbReference type="ChEBI" id="CHEBI:15377"/>
        <dbReference type="ChEBI" id="CHEBI:15378"/>
        <dbReference type="ChEBI" id="CHEBI:15379"/>
        <dbReference type="ChEBI" id="CHEBI:15858"/>
        <dbReference type="ChEBI" id="CHEBI:16526"/>
        <dbReference type="ChEBI" id="CHEBI:57783"/>
        <dbReference type="ChEBI" id="CHEBI:58349"/>
        <dbReference type="ChEBI" id="CHEBI:140211"/>
        <dbReference type="ChEBI" id="CHEBI:140214"/>
    </reaction>
    <physiologicalReaction direction="left-to-right" evidence="8">
        <dbReference type="Rhea" id="RHEA:56377"/>
    </physiologicalReaction>
</comment>
<organism evidence="15 16">
    <name type="scientific">Alcanivorax nanhaiticus</name>
    <dbReference type="NCBI Taxonomy" id="1177154"/>
    <lineage>
        <taxon>Bacteria</taxon>
        <taxon>Pseudomonadati</taxon>
        <taxon>Pseudomonadota</taxon>
        <taxon>Gammaproteobacteria</taxon>
        <taxon>Oceanospirillales</taxon>
        <taxon>Alcanivoracaceae</taxon>
        <taxon>Alcanivorax</taxon>
    </lineage>
</organism>
<evidence type="ECO:0000256" key="8">
    <source>
        <dbReference type="ARBA" id="ARBA00050583"/>
    </source>
</evidence>
<evidence type="ECO:0000256" key="14">
    <source>
        <dbReference type="ARBA" id="ARBA00069832"/>
    </source>
</evidence>
<dbReference type="InterPro" id="IPR051209">
    <property type="entry name" value="FAD-bind_Monooxygenase_sf"/>
</dbReference>
<comment type="cofactor">
    <cofactor evidence="1">
        <name>FAD</name>
        <dbReference type="ChEBI" id="CHEBI:57692"/>
    </cofactor>
</comment>
<dbReference type="Pfam" id="PF13738">
    <property type="entry name" value="Pyr_redox_3"/>
    <property type="match status" value="1"/>
</dbReference>
<comment type="caution">
    <text evidence="15">The sequence shown here is derived from an EMBL/GenBank/DDBJ whole genome shotgun (WGS) entry which is preliminary data.</text>
</comment>
<dbReference type="InterPro" id="IPR036188">
    <property type="entry name" value="FAD/NAD-bd_sf"/>
</dbReference>
<evidence type="ECO:0000256" key="9">
    <source>
        <dbReference type="ARBA" id="ARBA00051354"/>
    </source>
</evidence>
<comment type="similarity">
    <text evidence="2">Belongs to the FMO family.</text>
</comment>
<reference evidence="15 16" key="1">
    <citation type="submission" date="2012-09" db="EMBL/GenBank/DDBJ databases">
        <title>Genome Sequence of alkane-degrading Bacterium Alcanivorax sp. 19-m-6.</title>
        <authorList>
            <person name="Lai Q."/>
            <person name="Shao Z."/>
        </authorList>
    </citation>
    <scope>NUCLEOTIDE SEQUENCE [LARGE SCALE GENOMIC DNA]</scope>
    <source>
        <strain evidence="15 16">19-m-6</strain>
    </source>
</reference>
<dbReference type="GO" id="GO:0004497">
    <property type="term" value="F:monooxygenase activity"/>
    <property type="evidence" value="ECO:0007669"/>
    <property type="project" value="UniProtKB-KW"/>
</dbReference>